<dbReference type="OrthoDB" id="112000at2157"/>
<sequence length="139" mass="14574">MRIIHLLIALLAAALLCAGCTSESPPPTPAPGEMVTPAPTPGAAAAISVETLSLTPRYSPDGSFSMVARIRAENTGTLDVTGVVITVELVDTASNTISDSKNQYIERFIPGDSKIYDITLAAEAGRTYEVHSRVVSDQS</sequence>
<dbReference type="AlphaFoldDB" id="A0A483CP20"/>
<evidence type="ECO:0008006" key="3">
    <source>
        <dbReference type="Google" id="ProtNLM"/>
    </source>
</evidence>
<gene>
    <name evidence="1" type="ORF">CUJ86_03800</name>
</gene>
<reference evidence="1 2" key="1">
    <citation type="submission" date="2017-11" db="EMBL/GenBank/DDBJ databases">
        <title>Isolation and Characterization of Methanofollis Species from Methane Seep Offshore SW Taiwan.</title>
        <authorList>
            <person name="Teng N.-H."/>
            <person name="Lai M.-C."/>
            <person name="Chen S.-C."/>
        </authorList>
    </citation>
    <scope>NUCLEOTIDE SEQUENCE [LARGE SCALE GENOMIC DNA]</scope>
    <source>
        <strain evidence="1 2">FWC-SCC2</strain>
    </source>
</reference>
<organism evidence="1 2">
    <name type="scientific">Methanofollis fontis</name>
    <dbReference type="NCBI Taxonomy" id="2052832"/>
    <lineage>
        <taxon>Archaea</taxon>
        <taxon>Methanobacteriati</taxon>
        <taxon>Methanobacteriota</taxon>
        <taxon>Stenosarchaea group</taxon>
        <taxon>Methanomicrobia</taxon>
        <taxon>Methanomicrobiales</taxon>
        <taxon>Methanomicrobiaceae</taxon>
        <taxon>Methanofollis</taxon>
    </lineage>
</organism>
<accession>A0A483CP20</accession>
<name>A0A483CP20_9EURY</name>
<dbReference type="RefSeq" id="WP_130646247.1">
    <property type="nucleotide sequence ID" value="NZ_PGCL01000002.1"/>
</dbReference>
<keyword evidence="2" id="KW-1185">Reference proteome</keyword>
<protein>
    <recommendedName>
        <fullName evidence="3">CARDB domain-containing protein</fullName>
    </recommendedName>
</protein>
<evidence type="ECO:0000313" key="1">
    <source>
        <dbReference type="EMBL" id="TAJ44455.1"/>
    </source>
</evidence>
<dbReference type="Proteomes" id="UP000292580">
    <property type="component" value="Unassembled WGS sequence"/>
</dbReference>
<comment type="caution">
    <text evidence="1">The sequence shown here is derived from an EMBL/GenBank/DDBJ whole genome shotgun (WGS) entry which is preliminary data.</text>
</comment>
<proteinExistence type="predicted"/>
<evidence type="ECO:0000313" key="2">
    <source>
        <dbReference type="Proteomes" id="UP000292580"/>
    </source>
</evidence>
<dbReference type="EMBL" id="PGCL01000002">
    <property type="protein sequence ID" value="TAJ44455.1"/>
    <property type="molecule type" value="Genomic_DNA"/>
</dbReference>